<gene>
    <name evidence="3" type="ORF">ACFP57_00270</name>
</gene>
<dbReference type="InterPro" id="IPR040255">
    <property type="entry name" value="Non-specific_endonuclease"/>
</dbReference>
<organism evidence="3 4">
    <name type="scientific">Luteococcus sanguinis</name>
    <dbReference type="NCBI Taxonomy" id="174038"/>
    <lineage>
        <taxon>Bacteria</taxon>
        <taxon>Bacillati</taxon>
        <taxon>Actinomycetota</taxon>
        <taxon>Actinomycetes</taxon>
        <taxon>Propionibacteriales</taxon>
        <taxon>Propionibacteriaceae</taxon>
        <taxon>Luteococcus</taxon>
    </lineage>
</organism>
<keyword evidence="3" id="KW-0378">Hydrolase</keyword>
<dbReference type="CDD" id="cd00091">
    <property type="entry name" value="NUC"/>
    <property type="match status" value="1"/>
</dbReference>
<dbReference type="Pfam" id="PF01223">
    <property type="entry name" value="Endonuclease_NS"/>
    <property type="match status" value="1"/>
</dbReference>
<feature type="domain" description="DNA/RNA non-specific endonuclease/pyrophosphatase/phosphodiesterase" evidence="2">
    <location>
        <begin position="37"/>
        <end position="245"/>
    </location>
</feature>
<dbReference type="RefSeq" id="WP_343886643.1">
    <property type="nucleotide sequence ID" value="NZ_BAAAKI010000017.1"/>
</dbReference>
<dbReference type="GO" id="GO:0004519">
    <property type="term" value="F:endonuclease activity"/>
    <property type="evidence" value="ECO:0007669"/>
    <property type="project" value="UniProtKB-KW"/>
</dbReference>
<dbReference type="InterPro" id="IPR020821">
    <property type="entry name" value="ENPP1-3/EXOG-like_nuc-like"/>
</dbReference>
<proteinExistence type="predicted"/>
<dbReference type="PANTHER" id="PTHR13966:SF5">
    <property type="entry name" value="ENDONUCLEASE G, MITOCHONDRIAL"/>
    <property type="match status" value="1"/>
</dbReference>
<dbReference type="PANTHER" id="PTHR13966">
    <property type="entry name" value="ENDONUCLEASE RELATED"/>
    <property type="match status" value="1"/>
</dbReference>
<dbReference type="Proteomes" id="UP001596266">
    <property type="component" value="Unassembled WGS sequence"/>
</dbReference>
<dbReference type="SMART" id="SM00892">
    <property type="entry name" value="Endonuclease_NS"/>
    <property type="match status" value="1"/>
</dbReference>
<dbReference type="SUPFAM" id="SSF54060">
    <property type="entry name" value="His-Me finger endonucleases"/>
    <property type="match status" value="1"/>
</dbReference>
<dbReference type="InterPro" id="IPR044929">
    <property type="entry name" value="DNA/RNA_non-sp_Endonuclease_sf"/>
</dbReference>
<dbReference type="Gene3D" id="3.40.570.10">
    <property type="entry name" value="Extracellular Endonuclease, subunit A"/>
    <property type="match status" value="1"/>
</dbReference>
<protein>
    <submittedName>
        <fullName evidence="3">DNA/RNA non-specific endonuclease</fullName>
    </submittedName>
</protein>
<sequence length="267" mass="29706">MATGFDPKFLSTQVSLPAMSGAAADDAVVLNGSSVIDYTHFSLALSASRHLARWVAWNVDGKRMQKLSRSSMKFRLDPRVPHQMQVGDELYSDNRIDRGHVARRADLTWGSDAEAHQANSDSFYFTNITPQVADFNQSSQGGIWGRIEDALYDEVDVDDLRISVFGGPVFSDDDPVYREVALPKEFWKVVIFVEDDELKARAFLLTQKLDRLEILDLDEFGTYQVSVAELSKRTGLDFGDALVAAGALGAGALYAPRPIEALRDIRW</sequence>
<keyword evidence="3" id="KW-0540">Nuclease</keyword>
<evidence type="ECO:0000259" key="1">
    <source>
        <dbReference type="SMART" id="SM00477"/>
    </source>
</evidence>
<name>A0ABW1WWI3_9ACTN</name>
<dbReference type="SMART" id="SM00477">
    <property type="entry name" value="NUC"/>
    <property type="match status" value="1"/>
</dbReference>
<accession>A0ABW1WWI3</accession>
<evidence type="ECO:0000313" key="4">
    <source>
        <dbReference type="Proteomes" id="UP001596266"/>
    </source>
</evidence>
<keyword evidence="3" id="KW-0255">Endonuclease</keyword>
<dbReference type="InterPro" id="IPR044925">
    <property type="entry name" value="His-Me_finger_sf"/>
</dbReference>
<reference evidence="4" key="1">
    <citation type="journal article" date="2019" name="Int. J. Syst. Evol. Microbiol.">
        <title>The Global Catalogue of Microorganisms (GCM) 10K type strain sequencing project: providing services to taxonomists for standard genome sequencing and annotation.</title>
        <authorList>
            <consortium name="The Broad Institute Genomics Platform"/>
            <consortium name="The Broad Institute Genome Sequencing Center for Infectious Disease"/>
            <person name="Wu L."/>
            <person name="Ma J."/>
        </authorList>
    </citation>
    <scope>NUCLEOTIDE SEQUENCE [LARGE SCALE GENOMIC DNA]</scope>
    <source>
        <strain evidence="4">CGMCC 1.15277</strain>
    </source>
</reference>
<dbReference type="EMBL" id="JBHSUA010000002">
    <property type="protein sequence ID" value="MFC6395431.1"/>
    <property type="molecule type" value="Genomic_DNA"/>
</dbReference>
<comment type="caution">
    <text evidence="3">The sequence shown here is derived from an EMBL/GenBank/DDBJ whole genome shotgun (WGS) entry which is preliminary data.</text>
</comment>
<dbReference type="InterPro" id="IPR001604">
    <property type="entry name" value="Endo_G_ENPP1-like_dom"/>
</dbReference>
<evidence type="ECO:0000313" key="3">
    <source>
        <dbReference type="EMBL" id="MFC6395431.1"/>
    </source>
</evidence>
<keyword evidence="4" id="KW-1185">Reference proteome</keyword>
<evidence type="ECO:0000259" key="2">
    <source>
        <dbReference type="SMART" id="SM00892"/>
    </source>
</evidence>
<feature type="domain" description="ENPP1-3/EXOG-like endonuclease/phosphodiesterase" evidence="1">
    <location>
        <begin position="38"/>
        <end position="245"/>
    </location>
</feature>